<dbReference type="InterPro" id="IPR036188">
    <property type="entry name" value="FAD/NAD-bd_sf"/>
</dbReference>
<dbReference type="Gene3D" id="1.10.8.870">
    <property type="entry name" value="Alpha-glycerophosphate oxidase, cap domain"/>
    <property type="match status" value="1"/>
</dbReference>
<dbReference type="GO" id="GO:0005739">
    <property type="term" value="C:mitochondrion"/>
    <property type="evidence" value="ECO:0007669"/>
    <property type="project" value="TreeGrafter"/>
</dbReference>
<proteinExistence type="inferred from homology"/>
<keyword evidence="9" id="KW-1185">Reference proteome</keyword>
<feature type="domain" description="FAD dependent oxidoreductase" evidence="6">
    <location>
        <begin position="64"/>
        <end position="423"/>
    </location>
</feature>
<evidence type="ECO:0000256" key="3">
    <source>
        <dbReference type="ARBA" id="ARBA00022630"/>
    </source>
</evidence>
<dbReference type="Proteomes" id="UP000515908">
    <property type="component" value="Chromosome 04"/>
</dbReference>
<comment type="similarity">
    <text evidence="2">Belongs to the FAD-dependent glycerol-3-phosphate dehydrogenase family.</text>
</comment>
<dbReference type="InterPro" id="IPR031656">
    <property type="entry name" value="DAO_C"/>
</dbReference>
<dbReference type="Gene3D" id="3.30.9.10">
    <property type="entry name" value="D-Amino Acid Oxidase, subunit A, domain 2"/>
    <property type="match status" value="1"/>
</dbReference>
<dbReference type="GO" id="GO:0006072">
    <property type="term" value="P:glycerol-3-phosphate metabolic process"/>
    <property type="evidence" value="ECO:0007669"/>
    <property type="project" value="InterPro"/>
</dbReference>
<evidence type="ECO:0000259" key="7">
    <source>
        <dbReference type="Pfam" id="PF16901"/>
    </source>
</evidence>
<dbReference type="Gene3D" id="3.50.50.60">
    <property type="entry name" value="FAD/NAD(P)-binding domain"/>
    <property type="match status" value="1"/>
</dbReference>
<protein>
    <submittedName>
        <fullName evidence="8">FAD dependent oxidoreductase/FAD binding domain/NAD(P)-binding Rossmann-like domain/C-terminal domain of alpha-glycerophosphate oxidase, putative</fullName>
    </submittedName>
</protein>
<evidence type="ECO:0000256" key="4">
    <source>
        <dbReference type="ARBA" id="ARBA00022827"/>
    </source>
</evidence>
<dbReference type="GO" id="GO:0004368">
    <property type="term" value="F:glycerol-3-phosphate dehydrogenase (quinone) activity"/>
    <property type="evidence" value="ECO:0007669"/>
    <property type="project" value="InterPro"/>
</dbReference>
<gene>
    <name evidence="8" type="ORF">ADEAN_000272800</name>
</gene>
<dbReference type="VEuPathDB" id="TriTrypDB:ADEAN_000272800"/>
<evidence type="ECO:0000259" key="6">
    <source>
        <dbReference type="Pfam" id="PF01266"/>
    </source>
</evidence>
<evidence type="ECO:0000313" key="8">
    <source>
        <dbReference type="EMBL" id="CAD2215273.1"/>
    </source>
</evidence>
<dbReference type="InterPro" id="IPR006076">
    <property type="entry name" value="FAD-dep_OxRdtase"/>
</dbReference>
<dbReference type="EMBL" id="LR877148">
    <property type="protein sequence ID" value="CAD2215273.1"/>
    <property type="molecule type" value="Genomic_DNA"/>
</dbReference>
<dbReference type="PANTHER" id="PTHR11985">
    <property type="entry name" value="GLYCEROL-3-PHOSPHATE DEHYDROGENASE"/>
    <property type="match status" value="1"/>
</dbReference>
<evidence type="ECO:0000256" key="1">
    <source>
        <dbReference type="ARBA" id="ARBA00001974"/>
    </source>
</evidence>
<accession>A0A7G2C934</accession>
<evidence type="ECO:0000313" key="9">
    <source>
        <dbReference type="Proteomes" id="UP000515908"/>
    </source>
</evidence>
<name>A0A7G2C934_9TRYP</name>
<sequence length="599" mass="66173">MGRATRRFTFRVGVVAATAFSGYLAFERYKLRASAVSPVASPLPPRPRSVHWDSLCRSSEEPYDVLVIGGGVLGLYAAVEAAQRGLRTALVERSDFAAGSSSTAEPLVPGAFPFIQRAIRQRDLLWVRQAIRQWRACTTWRNVAPECMSNDVRTLLPGLHTAELVELLTSSLIAALISPLYGPFQLSLPVTRGQVEASLPELKGVKGGVVTRDYDLDGMKAAIALARTAEELGVTLLHYAPLLSISETQDGPTHLKARVQNELQKNAYADVYTKSVINCTGSAVDKVRNTFEKNHLCETPFAFERHYATSHLVVPRSKVFSVAVEGEKMTLPFGANSLQVASTLFSFNAATVVPWKDDCYLIGPSVSPFVLPLEGKTSSNGTMHSANGYKAQKERILSILHSCGVEVDASAILSCLSHVVPVVKHPKEVKWAGEIYYNSYYIDQYRKTGEAEPQPEEKRRSTTPYGLYHLYGGTRVLARVMAQEVVDRLVTETPLLEGKQHRESRSQYLKLSCPEVLRTSAANVSPVDRLTALVRDTYVEHLDDVVFRRTSVGYTSPAQALEALPFLAEVLATEKQWSESRKRSEIKYCTSLLREVAVH</sequence>
<dbReference type="InterPro" id="IPR038299">
    <property type="entry name" value="DAO_C_sf"/>
</dbReference>
<evidence type="ECO:0000256" key="5">
    <source>
        <dbReference type="ARBA" id="ARBA00023002"/>
    </source>
</evidence>
<dbReference type="Pfam" id="PF16901">
    <property type="entry name" value="DAO_C"/>
    <property type="match status" value="1"/>
</dbReference>
<reference evidence="8 9" key="1">
    <citation type="submission" date="2020-08" db="EMBL/GenBank/DDBJ databases">
        <authorList>
            <person name="Newling K."/>
            <person name="Davey J."/>
            <person name="Forrester S."/>
        </authorList>
    </citation>
    <scope>NUCLEOTIDE SEQUENCE [LARGE SCALE GENOMIC DNA]</scope>
    <source>
        <strain evidence="9">Crithidia deanei Carvalho (ATCC PRA-265)</strain>
    </source>
</reference>
<keyword evidence="3" id="KW-0285">Flavoprotein</keyword>
<dbReference type="SUPFAM" id="SSF51905">
    <property type="entry name" value="FAD/NAD(P)-binding domain"/>
    <property type="match status" value="1"/>
</dbReference>
<keyword evidence="5" id="KW-0560">Oxidoreductase</keyword>
<dbReference type="AlphaFoldDB" id="A0A7G2C934"/>
<dbReference type="PRINTS" id="PR01001">
    <property type="entry name" value="FADG3PDH"/>
</dbReference>
<dbReference type="InterPro" id="IPR000447">
    <property type="entry name" value="G3P_DH_FAD-dep"/>
</dbReference>
<comment type="cofactor">
    <cofactor evidence="1">
        <name>FAD</name>
        <dbReference type="ChEBI" id="CHEBI:57692"/>
    </cofactor>
</comment>
<dbReference type="PANTHER" id="PTHR11985:SF11">
    <property type="entry name" value="DEHYDROGENASE (FAD-DEPENDENT), PUTATIVE-RELATED"/>
    <property type="match status" value="1"/>
</dbReference>
<organism evidence="8 9">
    <name type="scientific">Angomonas deanei</name>
    <dbReference type="NCBI Taxonomy" id="59799"/>
    <lineage>
        <taxon>Eukaryota</taxon>
        <taxon>Discoba</taxon>
        <taxon>Euglenozoa</taxon>
        <taxon>Kinetoplastea</taxon>
        <taxon>Metakinetoplastina</taxon>
        <taxon>Trypanosomatida</taxon>
        <taxon>Trypanosomatidae</taxon>
        <taxon>Strigomonadinae</taxon>
        <taxon>Angomonas</taxon>
    </lineage>
</organism>
<dbReference type="Pfam" id="PF01266">
    <property type="entry name" value="DAO"/>
    <property type="match status" value="1"/>
</dbReference>
<evidence type="ECO:0000256" key="2">
    <source>
        <dbReference type="ARBA" id="ARBA00007330"/>
    </source>
</evidence>
<feature type="domain" description="Alpha-glycerophosphate oxidase C-terminal" evidence="7">
    <location>
        <begin position="534"/>
        <end position="582"/>
    </location>
</feature>
<keyword evidence="4" id="KW-0274">FAD</keyword>